<dbReference type="OrthoDB" id="9816297at2"/>
<gene>
    <name evidence="4" type="primary">ylxH_2</name>
    <name evidence="4" type="ORF">MOHU_20400</name>
</gene>
<dbReference type="GO" id="GO:0009898">
    <property type="term" value="C:cytoplasmic side of plasma membrane"/>
    <property type="evidence" value="ECO:0007669"/>
    <property type="project" value="TreeGrafter"/>
</dbReference>
<dbReference type="PANTHER" id="PTHR43384">
    <property type="entry name" value="SEPTUM SITE-DETERMINING PROTEIN MIND HOMOLOG, CHLOROPLASTIC-RELATED"/>
    <property type="match status" value="1"/>
</dbReference>
<dbReference type="InterPro" id="IPR027417">
    <property type="entry name" value="P-loop_NTPase"/>
</dbReference>
<reference evidence="4 5" key="1">
    <citation type="submission" date="2018-03" db="EMBL/GenBank/DDBJ databases">
        <title>Genome sequence of Moorella humiferrea DSM 23265.</title>
        <authorList>
            <person name="Poehlein A."/>
            <person name="Daniel R."/>
        </authorList>
    </citation>
    <scope>NUCLEOTIDE SEQUENCE [LARGE SCALE GENOMIC DNA]</scope>
    <source>
        <strain evidence="4 5">DSM 23265</strain>
    </source>
</reference>
<dbReference type="PIRSF" id="PIRSF003092">
    <property type="entry name" value="MinD"/>
    <property type="match status" value="1"/>
</dbReference>
<dbReference type="RefSeq" id="WP_106005961.1">
    <property type="nucleotide sequence ID" value="NZ_CP136419.1"/>
</dbReference>
<name>A0A2T0AN08_9FIRM</name>
<dbReference type="PANTHER" id="PTHR43384:SF4">
    <property type="entry name" value="CELLULOSE BIOSYNTHESIS PROTEIN BCSQ-RELATED"/>
    <property type="match status" value="1"/>
</dbReference>
<evidence type="ECO:0000256" key="2">
    <source>
        <dbReference type="ARBA" id="ARBA00022840"/>
    </source>
</evidence>
<keyword evidence="5" id="KW-1185">Reference proteome</keyword>
<evidence type="ECO:0000259" key="3">
    <source>
        <dbReference type="Pfam" id="PF01656"/>
    </source>
</evidence>
<dbReference type="Gene3D" id="3.40.50.300">
    <property type="entry name" value="P-loop containing nucleotide triphosphate hydrolases"/>
    <property type="match status" value="1"/>
</dbReference>
<dbReference type="Pfam" id="PF01656">
    <property type="entry name" value="CbiA"/>
    <property type="match status" value="1"/>
</dbReference>
<keyword evidence="1" id="KW-0547">Nucleotide-binding</keyword>
<dbReference type="InterPro" id="IPR025501">
    <property type="entry name" value="MinD_FleN"/>
</dbReference>
<dbReference type="GO" id="GO:0051782">
    <property type="term" value="P:negative regulation of cell division"/>
    <property type="evidence" value="ECO:0007669"/>
    <property type="project" value="TreeGrafter"/>
</dbReference>
<evidence type="ECO:0000313" key="4">
    <source>
        <dbReference type="EMBL" id="PRR70249.1"/>
    </source>
</evidence>
<dbReference type="InterPro" id="IPR033875">
    <property type="entry name" value="FlhG"/>
</dbReference>
<dbReference type="GO" id="GO:0005524">
    <property type="term" value="F:ATP binding"/>
    <property type="evidence" value="ECO:0007669"/>
    <property type="project" value="UniProtKB-KW"/>
</dbReference>
<protein>
    <submittedName>
        <fullName evidence="4">Flagellum site-determining protein YlxH</fullName>
    </submittedName>
</protein>
<dbReference type="SUPFAM" id="SSF52540">
    <property type="entry name" value="P-loop containing nucleoside triphosphate hydrolases"/>
    <property type="match status" value="1"/>
</dbReference>
<evidence type="ECO:0000256" key="1">
    <source>
        <dbReference type="ARBA" id="ARBA00022741"/>
    </source>
</evidence>
<dbReference type="CDD" id="cd02038">
    <property type="entry name" value="FlhG-like"/>
    <property type="match status" value="1"/>
</dbReference>
<dbReference type="GO" id="GO:0005829">
    <property type="term" value="C:cytosol"/>
    <property type="evidence" value="ECO:0007669"/>
    <property type="project" value="TreeGrafter"/>
</dbReference>
<comment type="caution">
    <text evidence="4">The sequence shown here is derived from an EMBL/GenBank/DDBJ whole genome shotgun (WGS) entry which is preliminary data.</text>
</comment>
<dbReference type="Proteomes" id="UP000238415">
    <property type="component" value="Unassembled WGS sequence"/>
</dbReference>
<proteinExistence type="predicted"/>
<keyword evidence="2" id="KW-0067">ATP-binding</keyword>
<feature type="domain" description="CobQ/CobB/MinD/ParA nucleotide binding" evidence="3">
    <location>
        <begin position="22"/>
        <end position="236"/>
    </location>
</feature>
<dbReference type="AlphaFoldDB" id="A0A2T0AN08"/>
<dbReference type="GO" id="GO:0016887">
    <property type="term" value="F:ATP hydrolysis activity"/>
    <property type="evidence" value="ECO:0007669"/>
    <property type="project" value="TreeGrafter"/>
</dbReference>
<dbReference type="EMBL" id="PVXM01000049">
    <property type="protein sequence ID" value="PRR70249.1"/>
    <property type="molecule type" value="Genomic_DNA"/>
</dbReference>
<evidence type="ECO:0000313" key="5">
    <source>
        <dbReference type="Proteomes" id="UP000238415"/>
    </source>
</evidence>
<dbReference type="InterPro" id="IPR002586">
    <property type="entry name" value="CobQ/CobB/MinD/ParA_Nub-bd_dom"/>
</dbReference>
<organism evidence="4 5">
    <name type="scientific">Neomoorella humiferrea</name>
    <dbReference type="NCBI Taxonomy" id="676965"/>
    <lineage>
        <taxon>Bacteria</taxon>
        <taxon>Bacillati</taxon>
        <taxon>Bacillota</taxon>
        <taxon>Clostridia</taxon>
        <taxon>Neomoorellales</taxon>
        <taxon>Neomoorellaceae</taxon>
        <taxon>Neomoorella</taxon>
    </lineage>
</organism>
<accession>A0A2T0AN08</accession>
<dbReference type="InterPro" id="IPR050625">
    <property type="entry name" value="ParA/MinD_ATPase"/>
</dbReference>
<sequence>MDQAAGLRRLVSERRQDAARVIAIASGKGGVGKTNIAVNLGLILARQGRRTLLFDADLGLANVDILLGLIPRYSLKDVVGGERRLEEIIVCGPHGLLLVPGASGVQELADLAPPIRDRLIGELTSLAMGLDVILVDAGAGINRTVLSFAAAAGEAIVVAMPEPTSITDAYGLIKGLYRLNVTMHLLINRAGWTEGRQAADRLRGACQRFLQLDLPLLGIIPEDPRVGQAVRRQQPFCQAYPTCPAARALEEAAARLWGKELPPNRGGGFWQRLSRLLGR</sequence>